<accession>A0ABW8CAP2</accession>
<name>A0ABW8CAP2_9ACTN</name>
<keyword evidence="4" id="KW-1185">Reference proteome</keyword>
<feature type="signal peptide" evidence="2">
    <location>
        <begin position="1"/>
        <end position="37"/>
    </location>
</feature>
<feature type="compositionally biased region" description="Low complexity" evidence="1">
    <location>
        <begin position="37"/>
        <end position="46"/>
    </location>
</feature>
<feature type="chain" id="PRO_5045813131" evidence="2">
    <location>
        <begin position="38"/>
        <end position="197"/>
    </location>
</feature>
<keyword evidence="2" id="KW-0732">Signal</keyword>
<proteinExistence type="predicted"/>
<sequence>MTTTRTRTHASTTTFRRARLFLPVAVAALAFTATAAAADSSPTTPAEQTVTAQDHRGAPSKPKAMLDAWIRLWNGDFAQAPRIISPRLRVHAALLDGGDGSSIRGVDGLVNWITQTRAAFPDLRFTAEAGPLVDGRYGSVRWKATGTYAGGFPGAKAKPGTVVTFTGTDTLRMQDGKFAEYWVNTDTLLLLTQLQAL</sequence>
<dbReference type="InterPro" id="IPR032710">
    <property type="entry name" value="NTF2-like_dom_sf"/>
</dbReference>
<feature type="region of interest" description="Disordered" evidence="1">
    <location>
        <begin position="37"/>
        <end position="60"/>
    </location>
</feature>
<gene>
    <name evidence="3" type="ORF">ACIGXA_23565</name>
</gene>
<dbReference type="InterPro" id="IPR009959">
    <property type="entry name" value="Cyclase_SnoaL-like"/>
</dbReference>
<dbReference type="EMBL" id="JBITYG010000007">
    <property type="protein sequence ID" value="MFI9103505.1"/>
    <property type="molecule type" value="Genomic_DNA"/>
</dbReference>
<reference evidence="3 4" key="1">
    <citation type="submission" date="2024-10" db="EMBL/GenBank/DDBJ databases">
        <title>The Natural Products Discovery Center: Release of the First 8490 Sequenced Strains for Exploring Actinobacteria Biosynthetic Diversity.</title>
        <authorList>
            <person name="Kalkreuter E."/>
            <person name="Kautsar S.A."/>
            <person name="Yang D."/>
            <person name="Bader C.D."/>
            <person name="Teijaro C.N."/>
            <person name="Fluegel L."/>
            <person name="Davis C.M."/>
            <person name="Simpson J.R."/>
            <person name="Lauterbach L."/>
            <person name="Steele A.D."/>
            <person name="Gui C."/>
            <person name="Meng S."/>
            <person name="Li G."/>
            <person name="Viehrig K."/>
            <person name="Ye F."/>
            <person name="Su P."/>
            <person name="Kiefer A.F."/>
            <person name="Nichols A."/>
            <person name="Cepeda A.J."/>
            <person name="Yan W."/>
            <person name="Fan B."/>
            <person name="Jiang Y."/>
            <person name="Adhikari A."/>
            <person name="Zheng C.-J."/>
            <person name="Schuster L."/>
            <person name="Cowan T.M."/>
            <person name="Smanski M.J."/>
            <person name="Chevrette M.G."/>
            <person name="De Carvalho L.P.S."/>
            <person name="Shen B."/>
        </authorList>
    </citation>
    <scope>NUCLEOTIDE SEQUENCE [LARGE SCALE GENOMIC DNA]</scope>
    <source>
        <strain evidence="3 4">NPDC053399</strain>
    </source>
</reference>
<dbReference type="Pfam" id="PF07366">
    <property type="entry name" value="SnoaL"/>
    <property type="match status" value="1"/>
</dbReference>
<organism evidence="3 4">
    <name type="scientific">Streptomyces fildesensis</name>
    <dbReference type="NCBI Taxonomy" id="375757"/>
    <lineage>
        <taxon>Bacteria</taxon>
        <taxon>Bacillati</taxon>
        <taxon>Actinomycetota</taxon>
        <taxon>Actinomycetes</taxon>
        <taxon>Kitasatosporales</taxon>
        <taxon>Streptomycetaceae</taxon>
        <taxon>Streptomyces</taxon>
    </lineage>
</organism>
<dbReference type="RefSeq" id="WP_399652641.1">
    <property type="nucleotide sequence ID" value="NZ_JBITYG010000007.1"/>
</dbReference>
<protein>
    <submittedName>
        <fullName evidence="3">Ester cyclase</fullName>
    </submittedName>
</protein>
<comment type="caution">
    <text evidence="3">The sequence shown here is derived from an EMBL/GenBank/DDBJ whole genome shotgun (WGS) entry which is preliminary data.</text>
</comment>
<evidence type="ECO:0000256" key="2">
    <source>
        <dbReference type="SAM" id="SignalP"/>
    </source>
</evidence>
<dbReference type="SUPFAM" id="SSF54427">
    <property type="entry name" value="NTF2-like"/>
    <property type="match status" value="1"/>
</dbReference>
<dbReference type="Gene3D" id="3.10.450.50">
    <property type="match status" value="1"/>
</dbReference>
<evidence type="ECO:0000313" key="3">
    <source>
        <dbReference type="EMBL" id="MFI9103505.1"/>
    </source>
</evidence>
<evidence type="ECO:0000313" key="4">
    <source>
        <dbReference type="Proteomes" id="UP001614394"/>
    </source>
</evidence>
<dbReference type="Proteomes" id="UP001614394">
    <property type="component" value="Unassembled WGS sequence"/>
</dbReference>
<evidence type="ECO:0000256" key="1">
    <source>
        <dbReference type="SAM" id="MobiDB-lite"/>
    </source>
</evidence>